<protein>
    <submittedName>
        <fullName evidence="2">Sirohydrochlorin ferrochelatase</fullName>
    </submittedName>
</protein>
<dbReference type="RefSeq" id="WP_307156483.1">
    <property type="nucleotide sequence ID" value="NZ_JAUSWH010000001.1"/>
</dbReference>
<keyword evidence="3" id="KW-1185">Reference proteome</keyword>
<dbReference type="EMBL" id="JAUSWH010000001">
    <property type="protein sequence ID" value="MDQ0454305.1"/>
    <property type="molecule type" value="Genomic_DNA"/>
</dbReference>
<evidence type="ECO:0000313" key="2">
    <source>
        <dbReference type="EMBL" id="MDQ0454305.1"/>
    </source>
</evidence>
<evidence type="ECO:0000259" key="1">
    <source>
        <dbReference type="Pfam" id="PF20057"/>
    </source>
</evidence>
<proteinExistence type="predicted"/>
<gene>
    <name evidence="2" type="ORF">QO005_000620</name>
</gene>
<feature type="domain" description="DUF6456" evidence="1">
    <location>
        <begin position="114"/>
        <end position="249"/>
    </location>
</feature>
<dbReference type="Proteomes" id="UP001235269">
    <property type="component" value="Unassembled WGS sequence"/>
</dbReference>
<dbReference type="Pfam" id="PF20057">
    <property type="entry name" value="DUF6456"/>
    <property type="match status" value="1"/>
</dbReference>
<comment type="caution">
    <text evidence="2">The sequence shown here is derived from an EMBL/GenBank/DDBJ whole genome shotgun (WGS) entry which is preliminary data.</text>
</comment>
<dbReference type="InterPro" id="IPR045599">
    <property type="entry name" value="DUF6456"/>
</dbReference>
<sequence length="272" mass="30271">MAETASSCANPAPKALVRLLSLCRKPLALKEEDGMADLIDVKENRLLGRFPQALVAEACRNGLITRQGDSLKPTAEAEAFLKRARAARDEAFAVQHGERRDELMLDEGEKRKARRNLDHSPLASLARLRDQHGQAYFPPEAVEAGERLAEDFERGHMQPRITASWEPRLAQKVKGQRANAPDLKDSALAARKRVSDALMALGPDLSGVVLDVCCFHKGLENIERERQWPARSAKLMLRTALLALDRHYRPQAGRPTLPLHWGAPDYRPSTAL</sequence>
<reference evidence="2 3" key="1">
    <citation type="submission" date="2023-07" db="EMBL/GenBank/DDBJ databases">
        <title>Genomic Encyclopedia of Type Strains, Phase IV (KMG-IV): sequencing the most valuable type-strain genomes for metagenomic binning, comparative biology and taxonomic classification.</title>
        <authorList>
            <person name="Goeker M."/>
        </authorList>
    </citation>
    <scope>NUCLEOTIDE SEQUENCE [LARGE SCALE GENOMIC DNA]</scope>
    <source>
        <strain evidence="2 3">DSM 100301</strain>
    </source>
</reference>
<evidence type="ECO:0000313" key="3">
    <source>
        <dbReference type="Proteomes" id="UP001235269"/>
    </source>
</evidence>
<name>A0ABU0I7W3_9HYPH</name>
<accession>A0ABU0I7W3</accession>
<organism evidence="2 3">
    <name type="scientific">Rhizobium paknamense</name>
    <dbReference type="NCBI Taxonomy" id="1206817"/>
    <lineage>
        <taxon>Bacteria</taxon>
        <taxon>Pseudomonadati</taxon>
        <taxon>Pseudomonadota</taxon>
        <taxon>Alphaproteobacteria</taxon>
        <taxon>Hyphomicrobiales</taxon>
        <taxon>Rhizobiaceae</taxon>
        <taxon>Rhizobium/Agrobacterium group</taxon>
        <taxon>Rhizobium</taxon>
    </lineage>
</organism>